<dbReference type="InterPro" id="IPR003607">
    <property type="entry name" value="HD/PDEase_dom"/>
</dbReference>
<feature type="domain" description="HD" evidence="8">
    <location>
        <begin position="474"/>
        <end position="596"/>
    </location>
</feature>
<dbReference type="EC" id="2.7.7.59" evidence="9"/>
<dbReference type="PROSITE" id="PS51831">
    <property type="entry name" value="HD"/>
    <property type="match status" value="1"/>
</dbReference>
<dbReference type="SUPFAM" id="SSF81301">
    <property type="entry name" value="Nucleotidyltransferase"/>
    <property type="match status" value="1"/>
</dbReference>
<name>A0A3B0Z374_9ZZZZ</name>
<evidence type="ECO:0000259" key="7">
    <source>
        <dbReference type="PROSITE" id="PS51671"/>
    </source>
</evidence>
<dbReference type="Pfam" id="PF01966">
    <property type="entry name" value="HD"/>
    <property type="match status" value="1"/>
</dbReference>
<dbReference type="AlphaFoldDB" id="A0A3B0Z374"/>
<feature type="domain" description="ACT" evidence="7">
    <location>
        <begin position="716"/>
        <end position="802"/>
    </location>
</feature>
<feature type="domain" description="ACT" evidence="7">
    <location>
        <begin position="825"/>
        <end position="897"/>
    </location>
</feature>
<keyword evidence="4" id="KW-0378">Hydrolase</keyword>
<dbReference type="InterPro" id="IPR013546">
    <property type="entry name" value="PII_UdlTrfase/GS_AdlTrfase"/>
</dbReference>
<gene>
    <name evidence="9" type="ORF">MNBD_GAMMA14-2301</name>
</gene>
<dbReference type="EMBL" id="UOFM01000122">
    <property type="protein sequence ID" value="VAW75156.1"/>
    <property type="molecule type" value="Genomic_DNA"/>
</dbReference>
<dbReference type="HAMAP" id="MF_00277">
    <property type="entry name" value="PII_uridylyl_transf"/>
    <property type="match status" value="1"/>
</dbReference>
<reference evidence="9" key="1">
    <citation type="submission" date="2018-06" db="EMBL/GenBank/DDBJ databases">
        <authorList>
            <person name="Zhirakovskaya E."/>
        </authorList>
    </citation>
    <scope>NUCLEOTIDE SEQUENCE</scope>
</reference>
<evidence type="ECO:0000259" key="8">
    <source>
        <dbReference type="PROSITE" id="PS51831"/>
    </source>
</evidence>
<dbReference type="PROSITE" id="PS51671">
    <property type="entry name" value="ACT"/>
    <property type="match status" value="2"/>
</dbReference>
<dbReference type="Pfam" id="PF01909">
    <property type="entry name" value="NTP_transf_2"/>
    <property type="match status" value="1"/>
</dbReference>
<dbReference type="CDD" id="cd04899">
    <property type="entry name" value="ACT_ACR-UUR-like_2"/>
    <property type="match status" value="1"/>
</dbReference>
<evidence type="ECO:0000313" key="9">
    <source>
        <dbReference type="EMBL" id="VAW75156.1"/>
    </source>
</evidence>
<dbReference type="Gene3D" id="1.10.3210.10">
    <property type="entry name" value="Hypothetical protein af1432"/>
    <property type="match status" value="1"/>
</dbReference>
<protein>
    <submittedName>
        <fullName evidence="9">[Protein-PII] uridylyltransferase / [Protein-PII]-UMP uridylyl-removing enzyme</fullName>
        <ecNumber evidence="9">2.7.7.59</ecNumber>
    </submittedName>
</protein>
<dbReference type="InterPro" id="IPR043519">
    <property type="entry name" value="NT_sf"/>
</dbReference>
<dbReference type="GO" id="GO:0016787">
    <property type="term" value="F:hydrolase activity"/>
    <property type="evidence" value="ECO:0007669"/>
    <property type="project" value="UniProtKB-KW"/>
</dbReference>
<accession>A0A3B0Z374</accession>
<dbReference type="CDD" id="cd05401">
    <property type="entry name" value="NT_GlnE_GlnD_like"/>
    <property type="match status" value="1"/>
</dbReference>
<keyword evidence="3" id="KW-0677">Repeat</keyword>
<dbReference type="CDD" id="cd04900">
    <property type="entry name" value="ACT_UUR-like_1"/>
    <property type="match status" value="1"/>
</dbReference>
<organism evidence="9">
    <name type="scientific">hydrothermal vent metagenome</name>
    <dbReference type="NCBI Taxonomy" id="652676"/>
    <lineage>
        <taxon>unclassified sequences</taxon>
        <taxon>metagenomes</taxon>
        <taxon>ecological metagenomes</taxon>
    </lineage>
</organism>
<dbReference type="InterPro" id="IPR002934">
    <property type="entry name" value="Polymerase_NTP_transf_dom"/>
</dbReference>
<evidence type="ECO:0000256" key="1">
    <source>
        <dbReference type="ARBA" id="ARBA00022679"/>
    </source>
</evidence>
<keyword evidence="1 9" id="KW-0808">Transferase</keyword>
<dbReference type="PANTHER" id="PTHR47320">
    <property type="entry name" value="BIFUNCTIONAL URIDYLYLTRANSFERASE/URIDYLYL-REMOVING ENZYME"/>
    <property type="match status" value="1"/>
</dbReference>
<dbReference type="CDD" id="cd00077">
    <property type="entry name" value="HDc"/>
    <property type="match status" value="1"/>
</dbReference>
<sequence length="897" mass="103468">MMSPDDSAAQSITRLSTDIIVGWFDLDTLDQAFNGDTPSLTDCRAFLKNSTDHLMTRFDEGADIEDLIFARSWLVDQVLIRCWKARLASLDGALVAVGGYGRAELLPGSDVDIMILLAKTEDSQTAEGLEAFLMLLWDIGLEVGHSVRTLEDCQIQARADITVATNLMEARLLYGRETLFDDMRRLTGPDHVWPDRDFFAAKLEEQRVRYKRFDDAVYNLEPNVKEGPGGLRDAQMIGWVFKRHFGTDDIGELVEREDITPGEYETLMEGQRFLWKVRFGLHQITGRREDRLLFDHQRTLAEHFGYTDHDHKLAVEWFMKDYYRTIQALSRLNEMLLQLLQEIILPEDGKSAATPLNRRFQVRKGFLEVTSNGVFRRYPFALLELFLLMQQHSEIKGVRAATIRLVRDHLYLINDEFRQDIRSRSLFMEIFRQPIGLTHELRRMNRYGVLAAYYPKFEHIVGQMQHDLFHAYTVDEHTLFVVRNLRRFTVPEMAHEFPLCSRISGEIPKPELLYLAGFFHDIAKGRGGNHAELGADDAYEFLTQHGLSDYDCKLVSWQVRSHLLMSQVAQRRDITDPDVIHEFARQVGDSTRLDYLYLLTVADIRGTNPTLWNSWKDALFRDLYNATKRALRRGLENPLHRDELIRDIKDKAADKLLEHGIDMQQLDTLWRNFPEDYFLRHNVNEVIWHAQVILRENSIEGVRVDLCPQSERGGSALFLYTPVIDRLFNRTTALIDQMGLTITDARIITSRHGYAINTYLLLNSAGEPVLDSYAGEELVTLMKQALLSEDDTTSITTRRIPRRIRQFHVSTRVNFHQDEAQHRTIVELFTTDNPGLLSRVGQIFYEQGVILQNAKVTTFGSKAEDVFFVTDKKNSALDATSQKNLREALIEALDQTD</sequence>
<evidence type="ECO:0000256" key="5">
    <source>
        <dbReference type="ARBA" id="ARBA00022842"/>
    </source>
</evidence>
<proteinExistence type="inferred from homology"/>
<evidence type="ECO:0000256" key="3">
    <source>
        <dbReference type="ARBA" id="ARBA00022737"/>
    </source>
</evidence>
<keyword evidence="6" id="KW-0511">Multifunctional enzyme</keyword>
<dbReference type="NCBIfam" id="TIGR01693">
    <property type="entry name" value="UTase_glnD"/>
    <property type="match status" value="1"/>
</dbReference>
<dbReference type="SUPFAM" id="SSF81593">
    <property type="entry name" value="Nucleotidyltransferase substrate binding subunit/domain"/>
    <property type="match status" value="1"/>
</dbReference>
<dbReference type="InterPro" id="IPR010043">
    <property type="entry name" value="UTase/UR"/>
</dbReference>
<evidence type="ECO:0000256" key="6">
    <source>
        <dbReference type="ARBA" id="ARBA00023268"/>
    </source>
</evidence>
<keyword evidence="5" id="KW-0460">Magnesium</keyword>
<dbReference type="SUPFAM" id="SSF55021">
    <property type="entry name" value="ACT-like"/>
    <property type="match status" value="1"/>
</dbReference>
<dbReference type="InterPro" id="IPR006674">
    <property type="entry name" value="HD_domain"/>
</dbReference>
<dbReference type="PANTHER" id="PTHR47320:SF1">
    <property type="entry name" value="BIFUNCTIONAL URIDYLYLTRANSFERASE_URIDYLYL-REMOVING ENZYME"/>
    <property type="match status" value="1"/>
</dbReference>
<dbReference type="InterPro" id="IPR002912">
    <property type="entry name" value="ACT_dom"/>
</dbReference>
<keyword evidence="2 9" id="KW-0548">Nucleotidyltransferase</keyword>
<dbReference type="Pfam" id="PF08335">
    <property type="entry name" value="GlnD_UR_UTase"/>
    <property type="match status" value="1"/>
</dbReference>
<dbReference type="SUPFAM" id="SSF109604">
    <property type="entry name" value="HD-domain/PDEase-like"/>
    <property type="match status" value="1"/>
</dbReference>
<dbReference type="GO" id="GO:0008773">
    <property type="term" value="F:[protein-PII] uridylyltransferase activity"/>
    <property type="evidence" value="ECO:0007669"/>
    <property type="project" value="UniProtKB-EC"/>
</dbReference>
<dbReference type="SMART" id="SM00471">
    <property type="entry name" value="HDc"/>
    <property type="match status" value="1"/>
</dbReference>
<dbReference type="PIRSF" id="PIRSF006288">
    <property type="entry name" value="PII_uridyltransf"/>
    <property type="match status" value="1"/>
</dbReference>
<evidence type="ECO:0000256" key="2">
    <source>
        <dbReference type="ARBA" id="ARBA00022695"/>
    </source>
</evidence>
<dbReference type="InterPro" id="IPR045865">
    <property type="entry name" value="ACT-like_dom_sf"/>
</dbReference>
<evidence type="ECO:0000256" key="4">
    <source>
        <dbReference type="ARBA" id="ARBA00022801"/>
    </source>
</evidence>